<comment type="caution">
    <text evidence="1">The sequence shown here is derived from an EMBL/GenBank/DDBJ whole genome shotgun (WGS) entry which is preliminary data.</text>
</comment>
<reference evidence="3" key="1">
    <citation type="submission" date="2019-12" db="EMBL/GenBank/DDBJ databases">
        <title>Genome sequencing and annotation of Brassica cretica.</title>
        <authorList>
            <person name="Studholme D.J."/>
            <person name="Sarris P."/>
        </authorList>
    </citation>
    <scope>NUCLEOTIDE SEQUENCE</scope>
    <source>
        <strain evidence="3">PFS-109/04</strain>
        <tissue evidence="3">Leaf</tissue>
    </source>
</reference>
<name>A0A8S9FBY5_BRACR</name>
<dbReference type="Proteomes" id="UP000712281">
    <property type="component" value="Unassembled WGS sequence"/>
</dbReference>
<sequence>MDSVYPIGSPTSASKFFDIYLKQREWLEDEHMDAALSLYRLRFQQHPSMFQSTEIAIMAVAFQILWAHQYENWKSTSFLPEQSLGSHGYFHPDRTVKIYDSGKPKPGDVQLREVAEPFARMVPYELWFYAEEERKPSVDRTEFSIESGMYVESARANANMWDPEFVTKMIDAAVPVKITGRPETKRNNDNVFTIYPEIDGKGTANSGHFKADDSPAG</sequence>
<organism evidence="1">
    <name type="scientific">Brassica cretica</name>
    <name type="common">Mustard</name>
    <dbReference type="NCBI Taxonomy" id="69181"/>
    <lineage>
        <taxon>Eukaryota</taxon>
        <taxon>Viridiplantae</taxon>
        <taxon>Streptophyta</taxon>
        <taxon>Embryophyta</taxon>
        <taxon>Tracheophyta</taxon>
        <taxon>Spermatophyta</taxon>
        <taxon>Magnoliopsida</taxon>
        <taxon>eudicotyledons</taxon>
        <taxon>Gunneridae</taxon>
        <taxon>Pentapetalae</taxon>
        <taxon>rosids</taxon>
        <taxon>malvids</taxon>
        <taxon>Brassicales</taxon>
        <taxon>Brassicaceae</taxon>
        <taxon>Brassiceae</taxon>
        <taxon>Brassica</taxon>
    </lineage>
</organism>
<evidence type="ECO:0000313" key="2">
    <source>
        <dbReference type="EMBL" id="KAF2550831.1"/>
    </source>
</evidence>
<accession>A0A8S9FBY5</accession>
<dbReference type="EMBL" id="QGKW02001988">
    <property type="protein sequence ID" value="KAF2550831.1"/>
    <property type="molecule type" value="Genomic_DNA"/>
</dbReference>
<proteinExistence type="predicted"/>
<dbReference type="EMBL" id="QGKX02002183">
    <property type="protein sequence ID" value="KAF3487824.1"/>
    <property type="molecule type" value="Genomic_DNA"/>
</dbReference>
<reference evidence="1" key="2">
    <citation type="submission" date="2019-12" db="EMBL/GenBank/DDBJ databases">
        <title>Genome sequencing and annotation of Brassica cretica.</title>
        <authorList>
            <person name="Studholme D.J."/>
            <person name="Sarris P.F."/>
        </authorList>
    </citation>
    <scope>NUCLEOTIDE SEQUENCE</scope>
    <source>
        <strain evidence="2">PFS-001/15</strain>
        <strain evidence="1">PFS-102/07</strain>
        <tissue evidence="1">Leaf</tissue>
    </source>
</reference>
<dbReference type="AlphaFoldDB" id="A0A8S9FBY5"/>
<dbReference type="Proteomes" id="UP000712600">
    <property type="component" value="Unassembled WGS sequence"/>
</dbReference>
<evidence type="ECO:0000313" key="1">
    <source>
        <dbReference type="EMBL" id="KAF2530825.1"/>
    </source>
</evidence>
<protein>
    <submittedName>
        <fullName evidence="1">Uncharacterized protein</fullName>
    </submittedName>
</protein>
<dbReference type="EMBL" id="QGKY02002305">
    <property type="protein sequence ID" value="KAF2530825.1"/>
    <property type="molecule type" value="Genomic_DNA"/>
</dbReference>
<evidence type="ECO:0000313" key="3">
    <source>
        <dbReference type="EMBL" id="KAF3487824.1"/>
    </source>
</evidence>
<gene>
    <name evidence="2" type="ORF">F2Q68_00034417</name>
    <name evidence="3" type="ORF">F2Q69_00053209</name>
    <name evidence="1" type="ORF">F2Q70_00029944</name>
</gene>